<reference evidence="4" key="1">
    <citation type="journal article" date="2019" name="Int. J. Syst. Evol. Microbiol.">
        <title>The Global Catalogue of Microorganisms (GCM) 10K type strain sequencing project: providing services to taxonomists for standard genome sequencing and annotation.</title>
        <authorList>
            <consortium name="The Broad Institute Genomics Platform"/>
            <consortium name="The Broad Institute Genome Sequencing Center for Infectious Disease"/>
            <person name="Wu L."/>
            <person name="Ma J."/>
        </authorList>
    </citation>
    <scope>NUCLEOTIDE SEQUENCE [LARGE SCALE GENOMIC DNA]</scope>
    <source>
        <strain evidence="4">CCUG 50213</strain>
    </source>
</reference>
<dbReference type="Gene3D" id="1.10.10.2840">
    <property type="entry name" value="PucR C-terminal helix-turn-helix domain"/>
    <property type="match status" value="1"/>
</dbReference>
<dbReference type="PANTHER" id="PTHR33744">
    <property type="entry name" value="CARBOHYDRATE DIACID REGULATOR"/>
    <property type="match status" value="1"/>
</dbReference>
<comment type="caution">
    <text evidence="3">The sequence shown here is derived from an EMBL/GenBank/DDBJ whole genome shotgun (WGS) entry which is preliminary data.</text>
</comment>
<dbReference type="InterPro" id="IPR042070">
    <property type="entry name" value="PucR_C-HTH_sf"/>
</dbReference>
<feature type="domain" description="RsbT co-antagonist protein RsbRD N-terminal" evidence="2">
    <location>
        <begin position="18"/>
        <end position="152"/>
    </location>
</feature>
<dbReference type="RefSeq" id="WP_343959749.1">
    <property type="nucleotide sequence ID" value="NZ_BAAAKZ010000003.1"/>
</dbReference>
<name>A0ABW3TK36_9MICO</name>
<evidence type="ECO:0000259" key="1">
    <source>
        <dbReference type="Pfam" id="PF13556"/>
    </source>
</evidence>
<dbReference type="Pfam" id="PF13556">
    <property type="entry name" value="HTH_30"/>
    <property type="match status" value="1"/>
</dbReference>
<dbReference type="InterPro" id="IPR051448">
    <property type="entry name" value="CdaR-like_regulators"/>
</dbReference>
<organism evidence="3 4">
    <name type="scientific">Leucobacter albus</name>
    <dbReference type="NCBI Taxonomy" id="272210"/>
    <lineage>
        <taxon>Bacteria</taxon>
        <taxon>Bacillati</taxon>
        <taxon>Actinomycetota</taxon>
        <taxon>Actinomycetes</taxon>
        <taxon>Micrococcales</taxon>
        <taxon>Microbacteriaceae</taxon>
        <taxon>Leucobacter</taxon>
    </lineage>
</organism>
<dbReference type="Proteomes" id="UP001597181">
    <property type="component" value="Unassembled WGS sequence"/>
</dbReference>
<evidence type="ECO:0000313" key="3">
    <source>
        <dbReference type="EMBL" id="MFD1201015.1"/>
    </source>
</evidence>
<dbReference type="InterPro" id="IPR025736">
    <property type="entry name" value="PucR_C-HTH_dom"/>
</dbReference>
<dbReference type="InterPro" id="IPR025751">
    <property type="entry name" value="RsbRD_N_dom"/>
</dbReference>
<evidence type="ECO:0000259" key="2">
    <source>
        <dbReference type="Pfam" id="PF14361"/>
    </source>
</evidence>
<sequence>MQNSGWQQLIARVHAQIPQLLADFLTELEQHDDYREHAVNSQDVEHTATQAFEIFLERLETTDPLPHGAEFADRLGRRRARQGVPFASFLEAVRINFRVLWRALERAAQPDLLAVLVENGERVLAVVEWYATEVQRAYLAEAELLERQHRSTRERAIARLFSERLTAADAAEVAATLGVESGAEYEFLAMHTGAGHGSESASSGPRPPAGSLAYDDGEHVFWFRQRRGQATLPDGDPSLSGVYLARVPGLAALNRAAALTKRIAVSVDGEAAGRADGTAPPRIHTLVTAFGALASDAIGEAVAGFEYELLGSFAEAPDDERERLTATVRTFVECGSVQRTSEALFLHRNTVFNRLKQFESLTGLDVTVPRDAVVALVLLR</sequence>
<dbReference type="EMBL" id="JBHTLY010000001">
    <property type="protein sequence ID" value="MFD1201015.1"/>
    <property type="molecule type" value="Genomic_DNA"/>
</dbReference>
<dbReference type="Pfam" id="PF14361">
    <property type="entry name" value="RsbRD_N"/>
    <property type="match status" value="1"/>
</dbReference>
<proteinExistence type="predicted"/>
<protein>
    <submittedName>
        <fullName evidence="3">Helix-turn-helix domain-containing protein</fullName>
    </submittedName>
</protein>
<evidence type="ECO:0000313" key="4">
    <source>
        <dbReference type="Proteomes" id="UP001597181"/>
    </source>
</evidence>
<gene>
    <name evidence="3" type="ORF">ACFQ3U_03815</name>
</gene>
<feature type="domain" description="PucR C-terminal helix-turn-helix" evidence="1">
    <location>
        <begin position="324"/>
        <end position="377"/>
    </location>
</feature>
<keyword evidence="4" id="KW-1185">Reference proteome</keyword>
<dbReference type="PANTHER" id="PTHR33744:SF1">
    <property type="entry name" value="DNA-BINDING TRANSCRIPTIONAL ACTIVATOR ADER"/>
    <property type="match status" value="1"/>
</dbReference>
<accession>A0ABW3TK36</accession>